<evidence type="ECO:0000313" key="3">
    <source>
        <dbReference type="Proteomes" id="UP000605970"/>
    </source>
</evidence>
<sequence length="111" mass="12974">MKFNLILFIALFCLISTEIIKINAQMMFNDAEYSENPSKVFIRRGRQACCCCCSHGNFFSIKYLASPKDDFSFNRVVHTSIILKNKIYALFRQKSANRQKHFHLSEKAVHF</sequence>
<dbReference type="AlphaFoldDB" id="A0A8S9ZDB4"/>
<organism evidence="2 3">
    <name type="scientific">Meloidogyne graminicola</name>
    <dbReference type="NCBI Taxonomy" id="189291"/>
    <lineage>
        <taxon>Eukaryota</taxon>
        <taxon>Metazoa</taxon>
        <taxon>Ecdysozoa</taxon>
        <taxon>Nematoda</taxon>
        <taxon>Chromadorea</taxon>
        <taxon>Rhabditida</taxon>
        <taxon>Tylenchina</taxon>
        <taxon>Tylenchomorpha</taxon>
        <taxon>Tylenchoidea</taxon>
        <taxon>Meloidogynidae</taxon>
        <taxon>Meloidogyninae</taxon>
        <taxon>Meloidogyne</taxon>
    </lineage>
</organism>
<protein>
    <submittedName>
        <fullName evidence="2">Uncharacterized protein</fullName>
    </submittedName>
</protein>
<name>A0A8S9ZDB4_9BILA</name>
<proteinExistence type="predicted"/>
<evidence type="ECO:0000256" key="1">
    <source>
        <dbReference type="SAM" id="SignalP"/>
    </source>
</evidence>
<keyword evidence="1" id="KW-0732">Signal</keyword>
<gene>
    <name evidence="2" type="ORF">Mgra_00009454</name>
</gene>
<evidence type="ECO:0000313" key="2">
    <source>
        <dbReference type="EMBL" id="KAF7627243.1"/>
    </source>
</evidence>
<accession>A0A8S9ZDB4</accession>
<reference evidence="2" key="1">
    <citation type="journal article" date="2020" name="Ecol. Evol.">
        <title>Genome structure and content of the rice root-knot nematode (Meloidogyne graminicola).</title>
        <authorList>
            <person name="Phan N.T."/>
            <person name="Danchin E.G.J."/>
            <person name="Klopp C."/>
            <person name="Perfus-Barbeoch L."/>
            <person name="Kozlowski D.K."/>
            <person name="Koutsovoulos G.D."/>
            <person name="Lopez-Roques C."/>
            <person name="Bouchez O."/>
            <person name="Zahm M."/>
            <person name="Besnard G."/>
            <person name="Bellafiore S."/>
        </authorList>
    </citation>
    <scope>NUCLEOTIDE SEQUENCE</scope>
    <source>
        <strain evidence="2">VN-18</strain>
    </source>
</reference>
<dbReference type="EMBL" id="JABEBT010000158">
    <property type="protein sequence ID" value="KAF7627243.1"/>
    <property type="molecule type" value="Genomic_DNA"/>
</dbReference>
<dbReference type="Proteomes" id="UP000605970">
    <property type="component" value="Unassembled WGS sequence"/>
</dbReference>
<feature type="chain" id="PRO_5035899125" evidence="1">
    <location>
        <begin position="25"/>
        <end position="111"/>
    </location>
</feature>
<feature type="signal peptide" evidence="1">
    <location>
        <begin position="1"/>
        <end position="24"/>
    </location>
</feature>
<keyword evidence="3" id="KW-1185">Reference proteome</keyword>
<comment type="caution">
    <text evidence="2">The sequence shown here is derived from an EMBL/GenBank/DDBJ whole genome shotgun (WGS) entry which is preliminary data.</text>
</comment>